<dbReference type="Pfam" id="PF00106">
    <property type="entry name" value="adh_short"/>
    <property type="match status" value="1"/>
</dbReference>
<feature type="domain" description="Ketoreductase" evidence="4">
    <location>
        <begin position="9"/>
        <end position="188"/>
    </location>
</feature>
<comment type="similarity">
    <text evidence="1 3">Belongs to the short-chain dehydrogenases/reductases (SDR) family.</text>
</comment>
<dbReference type="InterPro" id="IPR057326">
    <property type="entry name" value="KR_dom"/>
</dbReference>
<dbReference type="PANTHER" id="PTHR24322">
    <property type="entry name" value="PKSB"/>
    <property type="match status" value="1"/>
</dbReference>
<dbReference type="AlphaFoldDB" id="A0A3M2L1D8"/>
<dbReference type="PRINTS" id="PR00081">
    <property type="entry name" value="GDHRDH"/>
</dbReference>
<dbReference type="PROSITE" id="PS00061">
    <property type="entry name" value="ADH_SHORT"/>
    <property type="match status" value="1"/>
</dbReference>
<dbReference type="InterPro" id="IPR002347">
    <property type="entry name" value="SDR_fam"/>
</dbReference>
<name>A0A3M2L1D8_9NOCA</name>
<dbReference type="GO" id="GO:0016616">
    <property type="term" value="F:oxidoreductase activity, acting on the CH-OH group of donors, NAD or NADP as acceptor"/>
    <property type="evidence" value="ECO:0007669"/>
    <property type="project" value="TreeGrafter"/>
</dbReference>
<dbReference type="OrthoDB" id="9775296at2"/>
<sequence>MSGPDLTGKHVAITGGARGIGAATARALAGCGARISIGDLDADLAAGTAAAIAEAGGTAEALKLDVTDRDSFEAFLATAEAGLGPLDVLINNAGIMPTGAFLDESDAVTDRQIDINIRGVVLGSKLAGRRFVDRGAGQIVNIASMAGISAFPGVAVYCATKHAVVGLGSALRQELEPHGVVVTTVAPSFVNTELIAGMTPNWLTRKLGLIEPETVAAAIARAIDRRRAGVRVVPALGGNIVRTLMPLPENVRNALSNSLGLQAATSNFDPAVRAAYRARTETTPDQR</sequence>
<dbReference type="PANTHER" id="PTHR24322:SF736">
    <property type="entry name" value="RETINOL DEHYDROGENASE 10"/>
    <property type="match status" value="1"/>
</dbReference>
<dbReference type="PRINTS" id="PR00080">
    <property type="entry name" value="SDRFAMILY"/>
</dbReference>
<dbReference type="SMART" id="SM00822">
    <property type="entry name" value="PKS_KR"/>
    <property type="match status" value="1"/>
</dbReference>
<keyword evidence="6" id="KW-1185">Reference proteome</keyword>
<comment type="caution">
    <text evidence="5">The sequence shown here is derived from an EMBL/GenBank/DDBJ whole genome shotgun (WGS) entry which is preliminary data.</text>
</comment>
<evidence type="ECO:0000313" key="6">
    <source>
        <dbReference type="Proteomes" id="UP000279275"/>
    </source>
</evidence>
<proteinExistence type="inferred from homology"/>
<evidence type="ECO:0000256" key="1">
    <source>
        <dbReference type="ARBA" id="ARBA00006484"/>
    </source>
</evidence>
<dbReference type="CDD" id="cd05233">
    <property type="entry name" value="SDR_c"/>
    <property type="match status" value="1"/>
</dbReference>
<evidence type="ECO:0000256" key="3">
    <source>
        <dbReference type="RuleBase" id="RU000363"/>
    </source>
</evidence>
<evidence type="ECO:0000256" key="2">
    <source>
        <dbReference type="ARBA" id="ARBA00023002"/>
    </source>
</evidence>
<dbReference type="EMBL" id="RFFH01000007">
    <property type="protein sequence ID" value="RMI31381.1"/>
    <property type="molecule type" value="Genomic_DNA"/>
</dbReference>
<dbReference type="InterPro" id="IPR020904">
    <property type="entry name" value="Sc_DH/Rdtase_CS"/>
</dbReference>
<organism evidence="5 6">
    <name type="scientific">Nocardia stercoris</name>
    <dbReference type="NCBI Taxonomy" id="2483361"/>
    <lineage>
        <taxon>Bacteria</taxon>
        <taxon>Bacillati</taxon>
        <taxon>Actinomycetota</taxon>
        <taxon>Actinomycetes</taxon>
        <taxon>Mycobacteriales</taxon>
        <taxon>Nocardiaceae</taxon>
        <taxon>Nocardia</taxon>
    </lineage>
</organism>
<keyword evidence="2" id="KW-0560">Oxidoreductase</keyword>
<accession>A0A3M2L1D8</accession>
<dbReference type="Gene3D" id="3.40.50.720">
    <property type="entry name" value="NAD(P)-binding Rossmann-like Domain"/>
    <property type="match status" value="1"/>
</dbReference>
<dbReference type="InterPro" id="IPR036291">
    <property type="entry name" value="NAD(P)-bd_dom_sf"/>
</dbReference>
<dbReference type="Proteomes" id="UP000279275">
    <property type="component" value="Unassembled WGS sequence"/>
</dbReference>
<evidence type="ECO:0000313" key="5">
    <source>
        <dbReference type="EMBL" id="RMI31381.1"/>
    </source>
</evidence>
<dbReference type="SUPFAM" id="SSF51735">
    <property type="entry name" value="NAD(P)-binding Rossmann-fold domains"/>
    <property type="match status" value="1"/>
</dbReference>
<evidence type="ECO:0000259" key="4">
    <source>
        <dbReference type="SMART" id="SM00822"/>
    </source>
</evidence>
<dbReference type="NCBIfam" id="NF005878">
    <property type="entry name" value="PRK07825.1"/>
    <property type="match status" value="1"/>
</dbReference>
<protein>
    <submittedName>
        <fullName evidence="5">SDR family NAD(P)-dependent oxidoreductase</fullName>
    </submittedName>
</protein>
<reference evidence="5 6" key="1">
    <citation type="submission" date="2018-10" db="EMBL/GenBank/DDBJ databases">
        <title>Isolation from cow dung.</title>
        <authorList>
            <person name="Ling L."/>
        </authorList>
    </citation>
    <scope>NUCLEOTIDE SEQUENCE [LARGE SCALE GENOMIC DNA]</scope>
    <source>
        <strain evidence="5 6">NEAU-LL90</strain>
    </source>
</reference>
<gene>
    <name evidence="5" type="ORF">EBN03_18680</name>
</gene>
<dbReference type="RefSeq" id="WP_122189332.1">
    <property type="nucleotide sequence ID" value="NZ_RFFH01000007.1"/>
</dbReference>